<feature type="non-terminal residue" evidence="4">
    <location>
        <position position="1"/>
    </location>
</feature>
<dbReference type="AlphaFoldDB" id="A0AA44S4Z6"/>
<dbReference type="Proteomes" id="UP000214939">
    <property type="component" value="Unassembled WGS sequence"/>
</dbReference>
<sequence length="91" mass="10334">AKGIVWCASHNNLALLMSQAGPSVTIEPVSYWVAALPKLEQEQVKQQEPEILEEWDPEFGDRLTQLVFIGTDLDEETITKELDQCLLTEYE</sequence>
<evidence type="ECO:0000313" key="5">
    <source>
        <dbReference type="Proteomes" id="UP000214939"/>
    </source>
</evidence>
<evidence type="ECO:0000259" key="3">
    <source>
        <dbReference type="SMART" id="SM00833"/>
    </source>
</evidence>
<dbReference type="InterPro" id="IPR036627">
    <property type="entry name" value="CobW-likC_sf"/>
</dbReference>
<name>A0AA44S4Z6_STREE</name>
<protein>
    <recommendedName>
        <fullName evidence="3">CobW C-terminal domain-containing protein</fullName>
    </recommendedName>
</protein>
<dbReference type="GO" id="GO:0000166">
    <property type="term" value="F:nucleotide binding"/>
    <property type="evidence" value="ECO:0007669"/>
    <property type="project" value="UniProtKB-KW"/>
</dbReference>
<dbReference type="RefSeq" id="WP_146657682.1">
    <property type="nucleotide sequence ID" value="NZ_NNBW01000881.1"/>
</dbReference>
<reference evidence="4 5" key="1">
    <citation type="submission" date="2017-07" db="EMBL/GenBank/DDBJ databases">
        <title>Invasive disease caused simultaneously by more than one serotype of Streptococcus pneumoniae, South Africa.</title>
        <authorList>
            <person name="Ndlangisa K."/>
            <person name="Du Plessis M."/>
            <person name="Von Gottberg A."/>
        </authorList>
    </citation>
    <scope>NUCLEOTIDE SEQUENCE [LARGE SCALE GENOMIC DNA]</scope>
    <source>
        <strain evidence="4 5">8227-15B</strain>
    </source>
</reference>
<accession>A0AA44S4Z6</accession>
<comment type="caution">
    <text evidence="4">The sequence shown here is derived from an EMBL/GenBank/DDBJ whole genome shotgun (WGS) entry which is preliminary data.</text>
</comment>
<dbReference type="SMART" id="SM00833">
    <property type="entry name" value="CobW_C"/>
    <property type="match status" value="1"/>
</dbReference>
<evidence type="ECO:0000256" key="2">
    <source>
        <dbReference type="ARBA" id="ARBA00023186"/>
    </source>
</evidence>
<keyword evidence="2" id="KW-0143">Chaperone</keyword>
<proteinExistence type="predicted"/>
<organism evidence="4 5">
    <name type="scientific">Streptococcus pneumoniae</name>
    <dbReference type="NCBI Taxonomy" id="1313"/>
    <lineage>
        <taxon>Bacteria</taxon>
        <taxon>Bacillati</taxon>
        <taxon>Bacillota</taxon>
        <taxon>Bacilli</taxon>
        <taxon>Lactobacillales</taxon>
        <taxon>Streptococcaceae</taxon>
        <taxon>Streptococcus</taxon>
    </lineage>
</organism>
<dbReference type="PANTHER" id="PTHR43603:SF3">
    <property type="entry name" value="ZINC CHAPERONE YCIC"/>
    <property type="match status" value="1"/>
</dbReference>
<dbReference type="EMBL" id="NNBW01000881">
    <property type="protein sequence ID" value="OYL13075.1"/>
    <property type="molecule type" value="Genomic_DNA"/>
</dbReference>
<dbReference type="Pfam" id="PF07683">
    <property type="entry name" value="CobW_C"/>
    <property type="match status" value="1"/>
</dbReference>
<dbReference type="InterPro" id="IPR051927">
    <property type="entry name" value="Zn_Chap_cDPG_Synth"/>
</dbReference>
<dbReference type="Gene3D" id="3.30.1220.10">
    <property type="entry name" value="CobW-like, C-terminal domain"/>
    <property type="match status" value="1"/>
</dbReference>
<evidence type="ECO:0000313" key="4">
    <source>
        <dbReference type="EMBL" id="OYL13075.1"/>
    </source>
</evidence>
<dbReference type="SUPFAM" id="SSF90002">
    <property type="entry name" value="Hypothetical protein YjiA, C-terminal domain"/>
    <property type="match status" value="1"/>
</dbReference>
<keyword evidence="1" id="KW-0547">Nucleotide-binding</keyword>
<evidence type="ECO:0000256" key="1">
    <source>
        <dbReference type="ARBA" id="ARBA00022741"/>
    </source>
</evidence>
<dbReference type="PANTHER" id="PTHR43603">
    <property type="entry name" value="COBW DOMAIN-CONTAINING PROTEIN DDB_G0274527"/>
    <property type="match status" value="1"/>
</dbReference>
<gene>
    <name evidence="4" type="ORF">A5N45_14790</name>
</gene>
<feature type="non-terminal residue" evidence="4">
    <location>
        <position position="91"/>
    </location>
</feature>
<dbReference type="InterPro" id="IPR011629">
    <property type="entry name" value="CobW-like_C"/>
</dbReference>
<feature type="domain" description="CobW C-terminal" evidence="3">
    <location>
        <begin position="1"/>
        <end position="86"/>
    </location>
</feature>